<keyword evidence="1" id="KW-0378">Hydrolase</keyword>
<dbReference type="GO" id="GO:0003677">
    <property type="term" value="F:DNA binding"/>
    <property type="evidence" value="ECO:0007669"/>
    <property type="project" value="InterPro"/>
</dbReference>
<dbReference type="Pfam" id="PF02452">
    <property type="entry name" value="PemK_toxin"/>
    <property type="match status" value="1"/>
</dbReference>
<dbReference type="PIRSF" id="PIRSF033490">
    <property type="entry name" value="MazF"/>
    <property type="match status" value="1"/>
</dbReference>
<dbReference type="PANTHER" id="PTHR33988:SF1">
    <property type="entry name" value="ENDORIBONUCLEASE MAZF7-RELATED"/>
    <property type="match status" value="1"/>
</dbReference>
<dbReference type="InterPro" id="IPR011067">
    <property type="entry name" value="Plasmid_toxin/cell-grow_inhib"/>
</dbReference>
<dbReference type="eggNOG" id="COG2337">
    <property type="taxonomic scope" value="Bacteria"/>
</dbReference>
<dbReference type="PANTHER" id="PTHR33988">
    <property type="entry name" value="ENDORIBONUCLEASE MAZF-RELATED"/>
    <property type="match status" value="1"/>
</dbReference>
<name>E0UT73_SULAO</name>
<dbReference type="Gene3D" id="2.30.30.110">
    <property type="match status" value="1"/>
</dbReference>
<evidence type="ECO:0000256" key="1">
    <source>
        <dbReference type="PIRNR" id="PIRNR033490"/>
    </source>
</evidence>
<dbReference type="EMBL" id="CP002205">
    <property type="protein sequence ID" value="ADN08176.1"/>
    <property type="molecule type" value="Genomic_DNA"/>
</dbReference>
<proteinExistence type="inferred from homology"/>
<dbReference type="GO" id="GO:0016787">
    <property type="term" value="F:hydrolase activity"/>
    <property type="evidence" value="ECO:0007669"/>
    <property type="project" value="UniProtKB-KW"/>
</dbReference>
<accession>E0UT73</accession>
<keyword evidence="1" id="KW-0540">Nuclease</keyword>
<dbReference type="STRING" id="563040.Saut_0127"/>
<dbReference type="InterPro" id="IPR003477">
    <property type="entry name" value="PemK-like"/>
</dbReference>
<reference evidence="3" key="1">
    <citation type="journal article" date="2010" name="Stand. Genomic Sci.">
        <title>Complete genome sequence of Sulfurimonas autotrophica type strain (OK10).</title>
        <authorList>
            <person name="Sikorski J."/>
            <person name="Munk C."/>
            <person name="Lapidus A."/>
            <person name="Djao O."/>
            <person name="Lucas S."/>
            <person name="Glavina Del Rio T."/>
            <person name="Nolan M."/>
            <person name="Tice H."/>
            <person name="Han C."/>
            <person name="Cheng J."/>
            <person name="Tapia R."/>
            <person name="Goodwin L."/>
            <person name="Pitluck S."/>
            <person name="Liolios K."/>
            <person name="Ivanova N."/>
            <person name="Mavromatis K."/>
            <person name="Mikhailova N."/>
            <person name="Pati A."/>
            <person name="Sims D."/>
            <person name="Meincke L."/>
            <person name="Brettin T."/>
            <person name="Detter J."/>
            <person name="Chen A."/>
            <person name="Palaniappan K."/>
            <person name="Land M."/>
            <person name="Hauser L."/>
            <person name="Chang Y."/>
            <person name="Jeffries C."/>
            <person name="Rohde M."/>
            <person name="Lang E."/>
            <person name="Spring S."/>
            <person name="Goker M."/>
            <person name="Woyke T."/>
            <person name="Bristow J."/>
            <person name="Eisen J."/>
            <person name="Markowitz V."/>
            <person name="Hugenholtz P."/>
            <person name="Kyrpides N."/>
            <person name="Klenk H."/>
        </authorList>
    </citation>
    <scope>NUCLEOTIDE SEQUENCE [LARGE SCALE GENOMIC DNA]</scope>
    <source>
        <strain evidence="3">ATCC BAA-671 / DSM 16294 / JCM 11897 / OK10</strain>
    </source>
</reference>
<evidence type="ECO:0000313" key="2">
    <source>
        <dbReference type="EMBL" id="ADN08176.1"/>
    </source>
</evidence>
<dbReference type="OrthoDB" id="9793906at2"/>
<dbReference type="Proteomes" id="UP000007803">
    <property type="component" value="Chromosome"/>
</dbReference>
<protein>
    <recommendedName>
        <fullName evidence="1">mRNA interferase</fullName>
        <ecNumber evidence="1">3.1.-.-</ecNumber>
    </recommendedName>
</protein>
<organism evidence="2 3">
    <name type="scientific">Sulfurimonas autotrophica (strain ATCC BAA-671 / DSM 16294 / JCM 11897 / OK10)</name>
    <dbReference type="NCBI Taxonomy" id="563040"/>
    <lineage>
        <taxon>Bacteria</taxon>
        <taxon>Pseudomonadati</taxon>
        <taxon>Campylobacterota</taxon>
        <taxon>Epsilonproteobacteria</taxon>
        <taxon>Campylobacterales</taxon>
        <taxon>Sulfurimonadaceae</taxon>
        <taxon>Sulfurimonas</taxon>
    </lineage>
</organism>
<dbReference type="SUPFAM" id="SSF50118">
    <property type="entry name" value="Cell growth inhibitor/plasmid maintenance toxic component"/>
    <property type="match status" value="1"/>
</dbReference>
<evidence type="ECO:0000313" key="3">
    <source>
        <dbReference type="Proteomes" id="UP000007803"/>
    </source>
</evidence>
<dbReference type="EC" id="3.1.-.-" evidence="1"/>
<dbReference type="KEGG" id="sua:Saut_0127"/>
<comment type="function">
    <text evidence="1">Toxic component of a type II toxin-antitoxin (TA) system.</text>
</comment>
<dbReference type="GO" id="GO:0004521">
    <property type="term" value="F:RNA endonuclease activity"/>
    <property type="evidence" value="ECO:0007669"/>
    <property type="project" value="TreeGrafter"/>
</dbReference>
<dbReference type="GO" id="GO:0016075">
    <property type="term" value="P:rRNA catabolic process"/>
    <property type="evidence" value="ECO:0007669"/>
    <property type="project" value="TreeGrafter"/>
</dbReference>
<dbReference type="HOGENOM" id="CLU_121823_1_3_7"/>
<keyword evidence="1" id="KW-0255">Endonuclease</keyword>
<comment type="similarity">
    <text evidence="1">Belongs to the PemK/MazF family.</text>
</comment>
<dbReference type="RefSeq" id="WP_013325932.1">
    <property type="nucleotide sequence ID" value="NC_014506.1"/>
</dbReference>
<keyword evidence="3" id="KW-1185">Reference proteome</keyword>
<dbReference type="AlphaFoldDB" id="E0UT73"/>
<sequence>MFKRGNIYLAKLYPSKGHKVCKTRPVLVLQTNLLNDIGHTTCIILPLTTSLVENSFPLRLRVQLRDKLLKTSEILCDQIRTIDNTRLQSEVITSLSQQELLEIEQRVQIILDFA</sequence>
<gene>
    <name evidence="2" type="ordered locus">Saut_0127</name>
</gene>
<dbReference type="GO" id="GO:0006402">
    <property type="term" value="P:mRNA catabolic process"/>
    <property type="evidence" value="ECO:0007669"/>
    <property type="project" value="TreeGrafter"/>
</dbReference>